<protein>
    <submittedName>
        <fullName evidence="2">Uncharacterized protein LOC142169038</fullName>
    </submittedName>
</protein>
<accession>A0AC58SMZ5</accession>
<reference evidence="2" key="2">
    <citation type="submission" date="2025-08" db="UniProtKB">
        <authorList>
            <consortium name="RefSeq"/>
        </authorList>
    </citation>
    <scope>IDENTIFICATION</scope>
    <source>
        <tissue evidence="2">Leaf</tissue>
    </source>
</reference>
<evidence type="ECO:0000313" key="1">
    <source>
        <dbReference type="Proteomes" id="UP000790787"/>
    </source>
</evidence>
<name>A0AC58SMZ5_TOBAC</name>
<proteinExistence type="predicted"/>
<evidence type="ECO:0000313" key="2">
    <source>
        <dbReference type="RefSeq" id="XP_075086332.1"/>
    </source>
</evidence>
<organism evidence="1 2">
    <name type="scientific">Nicotiana tabacum</name>
    <name type="common">Common tobacco</name>
    <dbReference type="NCBI Taxonomy" id="4097"/>
    <lineage>
        <taxon>Eukaryota</taxon>
        <taxon>Viridiplantae</taxon>
        <taxon>Streptophyta</taxon>
        <taxon>Embryophyta</taxon>
        <taxon>Tracheophyta</taxon>
        <taxon>Spermatophyta</taxon>
        <taxon>Magnoliopsida</taxon>
        <taxon>eudicotyledons</taxon>
        <taxon>Gunneridae</taxon>
        <taxon>Pentapetalae</taxon>
        <taxon>asterids</taxon>
        <taxon>lamiids</taxon>
        <taxon>Solanales</taxon>
        <taxon>Solanaceae</taxon>
        <taxon>Nicotianoideae</taxon>
        <taxon>Nicotianeae</taxon>
        <taxon>Nicotiana</taxon>
    </lineage>
</organism>
<keyword evidence="1" id="KW-1185">Reference proteome</keyword>
<dbReference type="RefSeq" id="XP_075086332.1">
    <property type="nucleotide sequence ID" value="XM_075230231.1"/>
</dbReference>
<sequence length="102" mass="11596">MRLQMIDRSMKHPVGIMDEVLVKVGKFFLPTDFVILDYAVDKEIPIILGRPFLATGRALMDSERNEIKLWVNDDEVTFRASKGMKLPNAYEIASVLDVVDVV</sequence>
<dbReference type="Proteomes" id="UP000790787">
    <property type="component" value="Chromosome 14"/>
</dbReference>
<gene>
    <name evidence="2" type="primary">LOC142169038</name>
</gene>
<reference evidence="1" key="1">
    <citation type="journal article" date="2014" name="Nat. Commun.">
        <title>The tobacco genome sequence and its comparison with those of tomato and potato.</title>
        <authorList>
            <person name="Sierro N."/>
            <person name="Battey J.N."/>
            <person name="Ouadi S."/>
            <person name="Bakaher N."/>
            <person name="Bovet L."/>
            <person name="Willig A."/>
            <person name="Goepfert S."/>
            <person name="Peitsch M.C."/>
            <person name="Ivanov N.V."/>
        </authorList>
    </citation>
    <scope>NUCLEOTIDE SEQUENCE [LARGE SCALE GENOMIC DNA]</scope>
</reference>